<dbReference type="Proteomes" id="UP000054477">
    <property type="component" value="Unassembled WGS sequence"/>
</dbReference>
<keyword evidence="2" id="KW-1185">Reference proteome</keyword>
<dbReference type="EMBL" id="KN838562">
    <property type="protein sequence ID" value="KIK05238.1"/>
    <property type="molecule type" value="Genomic_DNA"/>
</dbReference>
<dbReference type="HOGENOM" id="CLU_2455077_0_0_1"/>
<name>A0A0C9YAY7_9AGAR</name>
<gene>
    <name evidence="1" type="ORF">K443DRAFT_675351</name>
</gene>
<protein>
    <submittedName>
        <fullName evidence="1">Uncharacterized protein</fullName>
    </submittedName>
</protein>
<organism evidence="1 2">
    <name type="scientific">Laccaria amethystina LaAM-08-1</name>
    <dbReference type="NCBI Taxonomy" id="1095629"/>
    <lineage>
        <taxon>Eukaryota</taxon>
        <taxon>Fungi</taxon>
        <taxon>Dikarya</taxon>
        <taxon>Basidiomycota</taxon>
        <taxon>Agaricomycotina</taxon>
        <taxon>Agaricomycetes</taxon>
        <taxon>Agaricomycetidae</taxon>
        <taxon>Agaricales</taxon>
        <taxon>Agaricineae</taxon>
        <taxon>Hydnangiaceae</taxon>
        <taxon>Laccaria</taxon>
    </lineage>
</organism>
<proteinExistence type="predicted"/>
<evidence type="ECO:0000313" key="1">
    <source>
        <dbReference type="EMBL" id="KIK05238.1"/>
    </source>
</evidence>
<accession>A0A0C9YAY7</accession>
<dbReference type="AlphaFoldDB" id="A0A0C9YAY7"/>
<reference evidence="2" key="2">
    <citation type="submission" date="2015-01" db="EMBL/GenBank/DDBJ databases">
        <title>Evolutionary Origins and Diversification of the Mycorrhizal Mutualists.</title>
        <authorList>
            <consortium name="DOE Joint Genome Institute"/>
            <consortium name="Mycorrhizal Genomics Consortium"/>
            <person name="Kohler A."/>
            <person name="Kuo A."/>
            <person name="Nagy L.G."/>
            <person name="Floudas D."/>
            <person name="Copeland A."/>
            <person name="Barry K.W."/>
            <person name="Cichocki N."/>
            <person name="Veneault-Fourrey C."/>
            <person name="LaButti K."/>
            <person name="Lindquist E.A."/>
            <person name="Lipzen A."/>
            <person name="Lundell T."/>
            <person name="Morin E."/>
            <person name="Murat C."/>
            <person name="Riley R."/>
            <person name="Ohm R."/>
            <person name="Sun H."/>
            <person name="Tunlid A."/>
            <person name="Henrissat B."/>
            <person name="Grigoriev I.V."/>
            <person name="Hibbett D.S."/>
            <person name="Martin F."/>
        </authorList>
    </citation>
    <scope>NUCLEOTIDE SEQUENCE [LARGE SCALE GENOMIC DNA]</scope>
    <source>
        <strain evidence="2">LaAM-08-1</strain>
    </source>
</reference>
<evidence type="ECO:0000313" key="2">
    <source>
        <dbReference type="Proteomes" id="UP000054477"/>
    </source>
</evidence>
<sequence length="89" mass="9951">MAQPEPPEVSQVLNVRTYRASTSQTMYCPLGLPDAHPLLKPSRVEDMSNLTLCTKRWWRTLNMASTGLCNWAIHLIAISLGITLQVAKN</sequence>
<reference evidence="1 2" key="1">
    <citation type="submission" date="2014-04" db="EMBL/GenBank/DDBJ databases">
        <authorList>
            <consortium name="DOE Joint Genome Institute"/>
            <person name="Kuo A."/>
            <person name="Kohler A."/>
            <person name="Nagy L.G."/>
            <person name="Floudas D."/>
            <person name="Copeland A."/>
            <person name="Barry K.W."/>
            <person name="Cichocki N."/>
            <person name="Veneault-Fourrey C."/>
            <person name="LaButti K."/>
            <person name="Lindquist E.A."/>
            <person name="Lipzen A."/>
            <person name="Lundell T."/>
            <person name="Morin E."/>
            <person name="Murat C."/>
            <person name="Sun H."/>
            <person name="Tunlid A."/>
            <person name="Henrissat B."/>
            <person name="Grigoriev I.V."/>
            <person name="Hibbett D.S."/>
            <person name="Martin F."/>
            <person name="Nordberg H.P."/>
            <person name="Cantor M.N."/>
            <person name="Hua S.X."/>
        </authorList>
    </citation>
    <scope>NUCLEOTIDE SEQUENCE [LARGE SCALE GENOMIC DNA]</scope>
    <source>
        <strain evidence="1 2">LaAM-08-1</strain>
    </source>
</reference>